<dbReference type="Proteomes" id="UP000002258">
    <property type="component" value="Chromosome 4"/>
</dbReference>
<evidence type="ECO:0000256" key="15">
    <source>
        <dbReference type="SAM" id="MobiDB-lite"/>
    </source>
</evidence>
<evidence type="ECO:0000256" key="8">
    <source>
        <dbReference type="ARBA" id="ARBA00022801"/>
    </source>
</evidence>
<dbReference type="SMART" id="SM00279">
    <property type="entry name" value="HhH2"/>
    <property type="match status" value="1"/>
</dbReference>
<dbReference type="PRINTS" id="PR00853">
    <property type="entry name" value="XPGRADSUPER"/>
</dbReference>
<evidence type="ECO:0000256" key="14">
    <source>
        <dbReference type="SAM" id="Coils"/>
    </source>
</evidence>
<gene>
    <name evidence="18" type="ORF">PICST_35911</name>
</gene>
<name>A3LTL9_PICST</name>
<dbReference type="RefSeq" id="XP_001384465.2">
    <property type="nucleotide sequence ID" value="XM_001384428.1"/>
</dbReference>
<keyword evidence="6" id="KW-0255">Endonuclease</keyword>
<keyword evidence="8" id="KW-0378">Hydrolase</keyword>
<accession>A3LTL9</accession>
<dbReference type="FunFam" id="3.40.50.1010:FF:000061">
    <property type="entry name" value="Single-stranded DNA endonuclease (Eurofung)"/>
    <property type="match status" value="1"/>
</dbReference>
<dbReference type="SUPFAM" id="SSF88723">
    <property type="entry name" value="PIN domain-like"/>
    <property type="match status" value="1"/>
</dbReference>
<evidence type="ECO:0000256" key="11">
    <source>
        <dbReference type="ARBA" id="ARBA00023242"/>
    </source>
</evidence>
<evidence type="ECO:0000256" key="1">
    <source>
        <dbReference type="ARBA" id="ARBA00001946"/>
    </source>
</evidence>
<evidence type="ECO:0000259" key="16">
    <source>
        <dbReference type="SMART" id="SM00484"/>
    </source>
</evidence>
<evidence type="ECO:0000256" key="3">
    <source>
        <dbReference type="ARBA" id="ARBA00005283"/>
    </source>
</evidence>
<feature type="region of interest" description="Disordered" evidence="15">
    <location>
        <begin position="150"/>
        <end position="170"/>
    </location>
</feature>
<keyword evidence="4" id="KW-0540">Nuclease</keyword>
<evidence type="ECO:0000256" key="2">
    <source>
        <dbReference type="ARBA" id="ARBA00004123"/>
    </source>
</evidence>
<evidence type="ECO:0000259" key="17">
    <source>
        <dbReference type="SMART" id="SM00485"/>
    </source>
</evidence>
<dbReference type="InterPro" id="IPR006086">
    <property type="entry name" value="XPG-I_dom"/>
</dbReference>
<dbReference type="HOGENOM" id="CLU_003018_0_0_1"/>
<dbReference type="FunCoup" id="A3LTL9">
    <property type="interactions" value="541"/>
</dbReference>
<feature type="region of interest" description="Disordered" evidence="15">
    <location>
        <begin position="514"/>
        <end position="586"/>
    </location>
</feature>
<keyword evidence="11" id="KW-0539">Nucleus</keyword>
<dbReference type="InterPro" id="IPR029060">
    <property type="entry name" value="PIN-like_dom_sf"/>
</dbReference>
<dbReference type="GO" id="GO:0046872">
    <property type="term" value="F:metal ion binding"/>
    <property type="evidence" value="ECO:0007669"/>
    <property type="project" value="UniProtKB-KW"/>
</dbReference>
<dbReference type="FunFam" id="3.40.50.1010:FF:000025">
    <property type="entry name" value="DNA repair protein RAD2"/>
    <property type="match status" value="1"/>
</dbReference>
<dbReference type="Pfam" id="PF00752">
    <property type="entry name" value="XPG_N"/>
    <property type="match status" value="1"/>
</dbReference>
<dbReference type="SUPFAM" id="SSF47807">
    <property type="entry name" value="5' to 3' exonuclease, C-terminal subdomain"/>
    <property type="match status" value="1"/>
</dbReference>
<comment type="subcellular location">
    <subcellularLocation>
        <location evidence="2">Nucleus</location>
    </subcellularLocation>
</comment>
<dbReference type="SMART" id="SM00485">
    <property type="entry name" value="XPGN"/>
    <property type="match status" value="1"/>
</dbReference>
<dbReference type="Gene3D" id="1.10.150.20">
    <property type="entry name" value="5' to 3' exonuclease, C-terminal subdomain"/>
    <property type="match status" value="1"/>
</dbReference>
<evidence type="ECO:0000256" key="7">
    <source>
        <dbReference type="ARBA" id="ARBA00022763"/>
    </source>
</evidence>
<dbReference type="InterPro" id="IPR008918">
    <property type="entry name" value="HhH2"/>
</dbReference>
<dbReference type="PRINTS" id="PR00066">
    <property type="entry name" value="XRODRMPGMNTG"/>
</dbReference>
<dbReference type="eggNOG" id="KOG2520">
    <property type="taxonomic scope" value="Eukaryota"/>
</dbReference>
<organism evidence="18 19">
    <name type="scientific">Scheffersomyces stipitis (strain ATCC 58785 / CBS 6054 / NBRC 10063 / NRRL Y-11545)</name>
    <name type="common">Yeast</name>
    <name type="synonym">Pichia stipitis</name>
    <dbReference type="NCBI Taxonomy" id="322104"/>
    <lineage>
        <taxon>Eukaryota</taxon>
        <taxon>Fungi</taxon>
        <taxon>Dikarya</taxon>
        <taxon>Ascomycota</taxon>
        <taxon>Saccharomycotina</taxon>
        <taxon>Pichiomycetes</taxon>
        <taxon>Debaryomycetaceae</taxon>
        <taxon>Scheffersomyces</taxon>
    </lineage>
</organism>
<keyword evidence="10" id="KW-0234">DNA repair</keyword>
<dbReference type="OMA" id="PNSMDFS"/>
<feature type="compositionally biased region" description="Polar residues" evidence="15">
    <location>
        <begin position="450"/>
        <end position="460"/>
    </location>
</feature>
<dbReference type="AlphaFoldDB" id="A3LTL9"/>
<keyword evidence="5" id="KW-0479">Metal-binding</keyword>
<protein>
    <submittedName>
        <fullName evidence="18">Uncharacterized protein</fullName>
    </submittedName>
</protein>
<comment type="similarity">
    <text evidence="12">Belongs to the XPG/RAD2 endonuclease family. GEN subfamily.</text>
</comment>
<feature type="domain" description="XPG-I" evidence="16">
    <location>
        <begin position="737"/>
        <end position="806"/>
    </location>
</feature>
<evidence type="ECO:0000256" key="5">
    <source>
        <dbReference type="ARBA" id="ARBA00022723"/>
    </source>
</evidence>
<dbReference type="SMART" id="SM00484">
    <property type="entry name" value="XPGI"/>
    <property type="match status" value="1"/>
</dbReference>
<feature type="domain" description="XPG N-terminal" evidence="17">
    <location>
        <begin position="1"/>
        <end position="98"/>
    </location>
</feature>
<dbReference type="OrthoDB" id="31113at2759"/>
<dbReference type="InterPro" id="IPR001044">
    <property type="entry name" value="XPG/Rad2_eukaryotes"/>
</dbReference>
<dbReference type="InterPro" id="IPR019974">
    <property type="entry name" value="XPG_CS"/>
</dbReference>
<comment type="cofactor">
    <cofactor evidence="1">
        <name>Mg(2+)</name>
        <dbReference type="ChEBI" id="CHEBI:18420"/>
    </cofactor>
</comment>
<dbReference type="KEGG" id="pic:PICST_35911"/>
<evidence type="ECO:0000256" key="4">
    <source>
        <dbReference type="ARBA" id="ARBA00022722"/>
    </source>
</evidence>
<evidence type="ECO:0000313" key="19">
    <source>
        <dbReference type="Proteomes" id="UP000002258"/>
    </source>
</evidence>
<evidence type="ECO:0000256" key="12">
    <source>
        <dbReference type="ARBA" id="ARBA00038112"/>
    </source>
</evidence>
<comment type="similarity">
    <text evidence="3">Belongs to the XPG/RAD2 endonuclease family. XPG subfamily.</text>
</comment>
<feature type="region of interest" description="Disordered" evidence="15">
    <location>
        <begin position="441"/>
        <end position="460"/>
    </location>
</feature>
<dbReference type="PANTHER" id="PTHR16171">
    <property type="entry name" value="DNA REPAIR PROTEIN COMPLEMENTING XP-G CELLS-RELATED"/>
    <property type="match status" value="1"/>
</dbReference>
<dbReference type="STRING" id="322104.A3LTL9"/>
<reference evidence="18 19" key="1">
    <citation type="journal article" date="2007" name="Nat. Biotechnol.">
        <title>Genome sequence of the lignocellulose-bioconverting and xylose-fermenting yeast Pichia stipitis.</title>
        <authorList>
            <person name="Jeffries T.W."/>
            <person name="Grigoriev I.V."/>
            <person name="Grimwood J."/>
            <person name="Laplaza J.M."/>
            <person name="Aerts A."/>
            <person name="Salamov A."/>
            <person name="Schmutz J."/>
            <person name="Lindquist E."/>
            <person name="Dehal P."/>
            <person name="Shapiro H."/>
            <person name="Jin Y.S."/>
            <person name="Passoth V."/>
            <person name="Richardson P.M."/>
        </authorList>
    </citation>
    <scope>NUCLEOTIDE SEQUENCE [LARGE SCALE GENOMIC DNA]</scope>
    <source>
        <strain evidence="19">ATCC 58785 / CBS 6054 / NBRC 10063 / NRRL Y-11545</strain>
    </source>
</reference>
<dbReference type="GO" id="GO:0003697">
    <property type="term" value="F:single-stranded DNA binding"/>
    <property type="evidence" value="ECO:0007669"/>
    <property type="project" value="InterPro"/>
</dbReference>
<dbReference type="Gene3D" id="3.40.50.1010">
    <property type="entry name" value="5'-nuclease"/>
    <property type="match status" value="2"/>
</dbReference>
<dbReference type="PANTHER" id="PTHR16171:SF7">
    <property type="entry name" value="DNA REPAIR PROTEIN RAD2"/>
    <property type="match status" value="1"/>
</dbReference>
<keyword evidence="14" id="KW-0175">Coiled coil</keyword>
<keyword evidence="9" id="KW-0460">Magnesium</keyword>
<dbReference type="GO" id="GO:0000112">
    <property type="term" value="C:nucleotide-excision repair factor 3 complex"/>
    <property type="evidence" value="ECO:0007669"/>
    <property type="project" value="EnsemblFungi"/>
</dbReference>
<dbReference type="Pfam" id="PF00867">
    <property type="entry name" value="XPG_I"/>
    <property type="match status" value="1"/>
</dbReference>
<dbReference type="InParanoid" id="A3LTL9"/>
<dbReference type="CDD" id="cd09868">
    <property type="entry name" value="PIN_XPG_RAD2"/>
    <property type="match status" value="2"/>
</dbReference>
<sequence length="992" mass="113607">MGVNSLWDIVGPTARPVRLEALSRKKLAVDASIWIYQFLKAVRDSEGNSLPQSHIVGFFRRICKLLYFGIFPIFVFDGGAPALKRETINQRRERRQGQAETTRQTAQKLLAIQIQREAEKSRNVANGKHVNYDAEDDVIYLEDLPINHPQHGATVGNQPVKSREGTPSSQTNVFRKADEYHLPELKQFKVSRDDGRIMPEEEFLEENIDHIDGVDINTVDPNSKEFLLLPKATQYMILSHLRLRSRLRMGYRKEQLEELFPNSMDFSKFQIKQVQKRNFYTQKLMKIAGMGEDGNMTKRIAGDKDRKYALVRNEDGWTLALQGEESTASNPIVLDENVEDIASTIRDEPKPEIAVIEDEVVKVEEQSDSEFEDVPFESEEVKTENIDSEDDDLQNALIESIYEKFESRPSEIKSITSDGFDEEELSKAIEFSRKDLQQLQQQEKEIERGSANTSSTHTFATTQDRQLMPSESEFSFGESLLFVNSESSKINEQNLELDLGSSILFTGSDKRETPIANVHTTEAKSQNEAKEREKEKVDSTEAATDKKSDKIVDEPRQLPSWFSAESSSNPHSQPFMTYSSQNTSKKYKDDEEAGLISWNEAKTYLDAEEINDVSEESEGDIQEISAPATEIPESITQQTVLEVPSNKENVNEERRVEVLDYDFEQEEEEELVEQLQKEEAAHESFRENIKKIHQIPVGSTSTSISEEQLLQEQLQKSKRDSDEVTQNMITDVQELLRRFGIPYITAPMEAEAQCAELVKIGLVDGIITDDSDCFLFGGTKVYKNMFNQKQYVECYSQDDVVDKIGLTRKNLIELALLLGSDYTEGIKGIGPVLAMEILAEFGSLKNFKKWFDEKTKTVKSDKKDQTALEKNLLGRIRNGKLFLPERFPDSVVFDAYEHPEVDHDRSEFKWGVPNLDQIRSFLMYNLRWTQDKVDEVMIPLIRDMNRKRTEGTQSTIGEFFPQEYIQSRKEVKLGKRMKSAANKLNKRQKKGT</sequence>
<dbReference type="GO" id="GO:0000014">
    <property type="term" value="F:single-stranded DNA endodeoxyribonuclease activity"/>
    <property type="evidence" value="ECO:0007669"/>
    <property type="project" value="EnsemblFungi"/>
</dbReference>
<evidence type="ECO:0000256" key="9">
    <source>
        <dbReference type="ARBA" id="ARBA00022842"/>
    </source>
</evidence>
<dbReference type="InterPro" id="IPR006084">
    <property type="entry name" value="XPG/Rad2"/>
</dbReference>
<feature type="compositionally biased region" description="Polar residues" evidence="15">
    <location>
        <begin position="155"/>
        <end position="170"/>
    </location>
</feature>
<dbReference type="PROSITE" id="PS00842">
    <property type="entry name" value="XPG_2"/>
    <property type="match status" value="1"/>
</dbReference>
<feature type="compositionally biased region" description="Basic and acidic residues" evidence="15">
    <location>
        <begin position="521"/>
        <end position="556"/>
    </location>
</feature>
<evidence type="ECO:0000256" key="10">
    <source>
        <dbReference type="ARBA" id="ARBA00023204"/>
    </source>
</evidence>
<dbReference type="InterPro" id="IPR036279">
    <property type="entry name" value="5-3_exonuclease_C_sf"/>
</dbReference>
<dbReference type="GeneID" id="4838979"/>
<feature type="compositionally biased region" description="Polar residues" evidence="15">
    <location>
        <begin position="563"/>
        <end position="584"/>
    </location>
</feature>
<evidence type="ECO:0000313" key="18">
    <source>
        <dbReference type="EMBL" id="ABN66436.2"/>
    </source>
</evidence>
<evidence type="ECO:0000256" key="6">
    <source>
        <dbReference type="ARBA" id="ARBA00022759"/>
    </source>
</evidence>
<dbReference type="InterPro" id="IPR006085">
    <property type="entry name" value="XPG_DNA_repair_N"/>
</dbReference>
<dbReference type="EMBL" id="CP000498">
    <property type="protein sequence ID" value="ABN66436.2"/>
    <property type="molecule type" value="Genomic_DNA"/>
</dbReference>
<feature type="coiled-coil region" evidence="14">
    <location>
        <begin position="658"/>
        <end position="727"/>
    </location>
</feature>
<dbReference type="GO" id="GO:0006366">
    <property type="term" value="P:transcription by RNA polymerase II"/>
    <property type="evidence" value="ECO:0007669"/>
    <property type="project" value="EnsemblFungi"/>
</dbReference>
<proteinExistence type="inferred from homology"/>
<dbReference type="FunFam" id="1.10.150.20:FF:000030">
    <property type="entry name" value="Flap endonuclease GEN-like 1"/>
    <property type="match status" value="1"/>
</dbReference>
<keyword evidence="7" id="KW-0227">DNA damage</keyword>
<dbReference type="GO" id="GO:0048256">
    <property type="term" value="F:flap endonuclease activity"/>
    <property type="evidence" value="ECO:0007669"/>
    <property type="project" value="UniProtKB-ARBA"/>
</dbReference>
<comment type="function">
    <text evidence="13">Single-stranded DNA endonuclease involved in excision repair of DNA damaged with UV light, bulky adducts, or cross-linking agents. Essential for the incision step of excision-repair.</text>
</comment>
<dbReference type="CDD" id="cd09904">
    <property type="entry name" value="H3TH_XPG"/>
    <property type="match status" value="1"/>
</dbReference>
<evidence type="ECO:0000256" key="13">
    <source>
        <dbReference type="ARBA" id="ARBA00053135"/>
    </source>
</evidence>
<keyword evidence="19" id="KW-1185">Reference proteome</keyword>
<dbReference type="GO" id="GO:0006289">
    <property type="term" value="P:nucleotide-excision repair"/>
    <property type="evidence" value="ECO:0007669"/>
    <property type="project" value="EnsemblFungi"/>
</dbReference>